<dbReference type="EMBL" id="JBHTBX010000025">
    <property type="protein sequence ID" value="MFC7436625.1"/>
    <property type="molecule type" value="Genomic_DNA"/>
</dbReference>
<dbReference type="Proteomes" id="UP001596495">
    <property type="component" value="Unassembled WGS sequence"/>
</dbReference>
<comment type="caution">
    <text evidence="2">The sequence shown here is derived from an EMBL/GenBank/DDBJ whole genome shotgun (WGS) entry which is preliminary data.</text>
</comment>
<accession>A0ABW2REX0</accession>
<feature type="region of interest" description="Disordered" evidence="1">
    <location>
        <begin position="94"/>
        <end position="115"/>
    </location>
</feature>
<gene>
    <name evidence="2" type="ORF">ACFQNJ_19145</name>
</gene>
<proteinExistence type="predicted"/>
<evidence type="ECO:0000256" key="1">
    <source>
        <dbReference type="SAM" id="MobiDB-lite"/>
    </source>
</evidence>
<evidence type="ECO:0000313" key="2">
    <source>
        <dbReference type="EMBL" id="MFC7436625.1"/>
    </source>
</evidence>
<keyword evidence="3" id="KW-1185">Reference proteome</keyword>
<reference evidence="3" key="1">
    <citation type="journal article" date="2019" name="Int. J. Syst. Evol. Microbiol.">
        <title>The Global Catalogue of Microorganisms (GCM) 10K type strain sequencing project: providing services to taxonomists for standard genome sequencing and annotation.</title>
        <authorList>
            <consortium name="The Broad Institute Genomics Platform"/>
            <consortium name="The Broad Institute Genome Sequencing Center for Infectious Disease"/>
            <person name="Wu L."/>
            <person name="Ma J."/>
        </authorList>
    </citation>
    <scope>NUCLEOTIDE SEQUENCE [LARGE SCALE GENOMIC DNA]</scope>
    <source>
        <strain evidence="3">CCUG 54518</strain>
    </source>
</reference>
<evidence type="ECO:0000313" key="3">
    <source>
        <dbReference type="Proteomes" id="UP001596495"/>
    </source>
</evidence>
<sequence>MSFSSSFLSILGIHRRESGDVRRLKRELLVCLRQAGIADEYLLARIDMCRSRGDLVLARADVMQHLAKLVGEQEANRQLHQLWGNDDLICQMQQRRQAQQSHANSLRTTKSIHGR</sequence>
<dbReference type="RefSeq" id="WP_382260327.1">
    <property type="nucleotide sequence ID" value="NZ_JBHTBX010000025.1"/>
</dbReference>
<name>A0ABW2REX0_9BURK</name>
<protein>
    <submittedName>
        <fullName evidence="2">Uncharacterized protein</fullName>
    </submittedName>
</protein>
<organism evidence="2 3">
    <name type="scientific">Hydrogenophaga bisanensis</name>
    <dbReference type="NCBI Taxonomy" id="439611"/>
    <lineage>
        <taxon>Bacteria</taxon>
        <taxon>Pseudomonadati</taxon>
        <taxon>Pseudomonadota</taxon>
        <taxon>Betaproteobacteria</taxon>
        <taxon>Burkholderiales</taxon>
        <taxon>Comamonadaceae</taxon>
        <taxon>Hydrogenophaga</taxon>
    </lineage>
</organism>